<dbReference type="Proteomes" id="UP001190700">
    <property type="component" value="Unassembled WGS sequence"/>
</dbReference>
<evidence type="ECO:0000313" key="3">
    <source>
        <dbReference type="Proteomes" id="UP001190700"/>
    </source>
</evidence>
<keyword evidence="3" id="KW-1185">Reference proteome</keyword>
<accession>A0AAE0ESU3</accession>
<evidence type="ECO:0000256" key="1">
    <source>
        <dbReference type="SAM" id="MobiDB-lite"/>
    </source>
</evidence>
<feature type="region of interest" description="Disordered" evidence="1">
    <location>
        <begin position="1"/>
        <end position="72"/>
    </location>
</feature>
<organism evidence="2 3">
    <name type="scientific">Cymbomonas tetramitiformis</name>
    <dbReference type="NCBI Taxonomy" id="36881"/>
    <lineage>
        <taxon>Eukaryota</taxon>
        <taxon>Viridiplantae</taxon>
        <taxon>Chlorophyta</taxon>
        <taxon>Pyramimonadophyceae</taxon>
        <taxon>Pyramimonadales</taxon>
        <taxon>Pyramimonadaceae</taxon>
        <taxon>Cymbomonas</taxon>
    </lineage>
</organism>
<evidence type="ECO:0000313" key="2">
    <source>
        <dbReference type="EMBL" id="KAK3237580.1"/>
    </source>
</evidence>
<name>A0AAE0ESU3_9CHLO</name>
<sequence length="268" mass="28166">GRGADLVPRSPDASGRCRPGPVASGGMPPGRLPPGVPPGRLPPGVHGLRMPPGHRASGSRAAQPDASGRAAGLVHLPGRARRADASGRAAELPDASRAWCGRPDASGADASGACRRAVYSGRAAEPGLPPGVPRAHLPPGVPPDEGVAVMERSDGTPPRDVVFLERKPMGPADGEDAEGQETHQIRLADRGNKRSIRETQRNNEWGEDGENPKGLYVCKMAQKSFQWEKHVVVSSSPQARTLKWNAKTGELMAAGLDGVITVYHDPFQ</sequence>
<comment type="caution">
    <text evidence="2">The sequence shown here is derived from an EMBL/GenBank/DDBJ whole genome shotgun (WGS) entry which is preliminary data.</text>
</comment>
<feature type="non-terminal residue" evidence="2">
    <location>
        <position position="1"/>
    </location>
</feature>
<gene>
    <name evidence="2" type="ORF">CYMTET_52356</name>
</gene>
<dbReference type="AlphaFoldDB" id="A0AAE0ESU3"/>
<dbReference type="EMBL" id="LGRX02034521">
    <property type="protein sequence ID" value="KAK3237580.1"/>
    <property type="molecule type" value="Genomic_DNA"/>
</dbReference>
<proteinExistence type="predicted"/>
<reference evidence="2 3" key="1">
    <citation type="journal article" date="2015" name="Genome Biol. Evol.">
        <title>Comparative Genomics of a Bacterivorous Green Alga Reveals Evolutionary Causalities and Consequences of Phago-Mixotrophic Mode of Nutrition.</title>
        <authorList>
            <person name="Burns J.A."/>
            <person name="Paasch A."/>
            <person name="Narechania A."/>
            <person name="Kim E."/>
        </authorList>
    </citation>
    <scope>NUCLEOTIDE SEQUENCE [LARGE SCALE GENOMIC DNA]</scope>
    <source>
        <strain evidence="2 3">PLY_AMNH</strain>
    </source>
</reference>
<protein>
    <submittedName>
        <fullName evidence="2">Uncharacterized protein</fullName>
    </submittedName>
</protein>
<feature type="compositionally biased region" description="Pro residues" evidence="1">
    <location>
        <begin position="30"/>
        <end position="41"/>
    </location>
</feature>